<protein>
    <submittedName>
        <fullName evidence="2">Sugar phosphate isomerase/epimerase</fullName>
    </submittedName>
</protein>
<feature type="domain" description="Xylose isomerase-like TIM barrel" evidence="1">
    <location>
        <begin position="24"/>
        <end position="274"/>
    </location>
</feature>
<dbReference type="InterPro" id="IPR050312">
    <property type="entry name" value="IolE/XylAMocC-like"/>
</dbReference>
<accession>A0A412J895</accession>
<dbReference type="EMBL" id="QRVM01000005">
    <property type="protein sequence ID" value="RGS48561.1"/>
    <property type="molecule type" value="Genomic_DNA"/>
</dbReference>
<gene>
    <name evidence="2" type="ORF">DWX92_02190</name>
</gene>
<dbReference type="Proteomes" id="UP000285274">
    <property type="component" value="Unassembled WGS sequence"/>
</dbReference>
<organism evidence="2 3">
    <name type="scientific">Holdemanella biformis</name>
    <dbReference type="NCBI Taxonomy" id="1735"/>
    <lineage>
        <taxon>Bacteria</taxon>
        <taxon>Bacillati</taxon>
        <taxon>Bacillota</taxon>
        <taxon>Erysipelotrichia</taxon>
        <taxon>Erysipelotrichales</taxon>
        <taxon>Erysipelotrichaceae</taxon>
        <taxon>Holdemanella</taxon>
    </lineage>
</organism>
<reference evidence="2 3" key="1">
    <citation type="submission" date="2018-08" db="EMBL/GenBank/DDBJ databases">
        <title>A genome reference for cultivated species of the human gut microbiota.</title>
        <authorList>
            <person name="Zou Y."/>
            <person name="Xue W."/>
            <person name="Luo G."/>
        </authorList>
    </citation>
    <scope>NUCLEOTIDE SEQUENCE [LARGE SCALE GENOMIC DNA]</scope>
    <source>
        <strain evidence="2 3">AF22-10AC</strain>
    </source>
</reference>
<dbReference type="SUPFAM" id="SSF51658">
    <property type="entry name" value="Xylose isomerase-like"/>
    <property type="match status" value="1"/>
</dbReference>
<evidence type="ECO:0000313" key="2">
    <source>
        <dbReference type="EMBL" id="RGS48561.1"/>
    </source>
</evidence>
<comment type="caution">
    <text evidence="2">The sequence shown here is derived from an EMBL/GenBank/DDBJ whole genome shotgun (WGS) entry which is preliminary data.</text>
</comment>
<proteinExistence type="predicted"/>
<dbReference type="InterPro" id="IPR013022">
    <property type="entry name" value="Xyl_isomerase-like_TIM-brl"/>
</dbReference>
<dbReference type="Pfam" id="PF01261">
    <property type="entry name" value="AP_endonuc_2"/>
    <property type="match status" value="1"/>
</dbReference>
<evidence type="ECO:0000259" key="1">
    <source>
        <dbReference type="Pfam" id="PF01261"/>
    </source>
</evidence>
<dbReference type="Gene3D" id="3.20.20.150">
    <property type="entry name" value="Divalent-metal-dependent TIM barrel enzymes"/>
    <property type="match status" value="1"/>
</dbReference>
<dbReference type="GO" id="GO:0016853">
    <property type="term" value="F:isomerase activity"/>
    <property type="evidence" value="ECO:0007669"/>
    <property type="project" value="UniProtKB-KW"/>
</dbReference>
<sequence length="276" mass="32090">MKNFKDRLCGMNCHYRFYSFERFFQEMNRLGIKNVEIWTGPMHFYVDYNKNQSVEQLKEYAKKYDVKIIGICPEQTNPKPNNVASPSRQEDVYAYYCRMVDIAKEVNAQHILVTTGWAYYDESKEDAWNRSVKMMRKVCDYAKANNILVAIEALQPNESVLANSVEQLKAYLDAVNHPQLKVCIDFGAMARVNNTIQDYFDAFGKDVIHTHFVDGKPTGHLAWSDGTRDLKQDLLDLEANGYDGYLSLESVNSRYYEKPWTAEEKTLSAFDMLEKR</sequence>
<dbReference type="AlphaFoldDB" id="A0A412J895"/>
<evidence type="ECO:0000313" key="3">
    <source>
        <dbReference type="Proteomes" id="UP000285274"/>
    </source>
</evidence>
<dbReference type="PANTHER" id="PTHR12110">
    <property type="entry name" value="HYDROXYPYRUVATE ISOMERASE"/>
    <property type="match status" value="1"/>
</dbReference>
<dbReference type="InterPro" id="IPR036237">
    <property type="entry name" value="Xyl_isomerase-like_sf"/>
</dbReference>
<name>A0A412J895_9FIRM</name>
<dbReference type="RefSeq" id="WP_118319136.1">
    <property type="nucleotide sequence ID" value="NZ_QRVM01000005.1"/>
</dbReference>
<dbReference type="PANTHER" id="PTHR12110:SF41">
    <property type="entry name" value="INOSOSE DEHYDRATASE"/>
    <property type="match status" value="1"/>
</dbReference>
<keyword evidence="2" id="KW-0413">Isomerase</keyword>